<dbReference type="InterPro" id="IPR029063">
    <property type="entry name" value="SAM-dependent_MTases_sf"/>
</dbReference>
<feature type="domain" description="Methyltransferase small" evidence="3">
    <location>
        <begin position="137"/>
        <end position="225"/>
    </location>
</feature>
<organism evidence="4 5">
    <name type="scientific">Sphingomonas paucimobilis NBRC 13935</name>
    <dbReference type="NCBI Taxonomy" id="1219050"/>
    <lineage>
        <taxon>Bacteria</taxon>
        <taxon>Pseudomonadati</taxon>
        <taxon>Pseudomonadota</taxon>
        <taxon>Alphaproteobacteria</taxon>
        <taxon>Sphingomonadales</taxon>
        <taxon>Sphingomonadaceae</taxon>
        <taxon>Sphingomonas</taxon>
    </lineage>
</organism>
<dbReference type="SUPFAM" id="SSF53335">
    <property type="entry name" value="S-adenosyl-L-methionine-dependent methyltransferases"/>
    <property type="match status" value="1"/>
</dbReference>
<evidence type="ECO:0000256" key="2">
    <source>
        <dbReference type="ARBA" id="ARBA00022691"/>
    </source>
</evidence>
<dbReference type="AlphaFoldDB" id="A0A0C9M5W6"/>
<keyword evidence="2" id="KW-0949">S-adenosyl-L-methionine</keyword>
<dbReference type="GO" id="GO:0008168">
    <property type="term" value="F:methyltransferase activity"/>
    <property type="evidence" value="ECO:0007669"/>
    <property type="project" value="UniProtKB-KW"/>
</dbReference>
<dbReference type="Proteomes" id="UP000032025">
    <property type="component" value="Unassembled WGS sequence"/>
</dbReference>
<keyword evidence="5" id="KW-1185">Reference proteome</keyword>
<dbReference type="InterPro" id="IPR007848">
    <property type="entry name" value="Small_mtfrase_dom"/>
</dbReference>
<gene>
    <name evidence="4" type="ORF">SP6_63_00150</name>
</gene>
<evidence type="ECO:0000256" key="1">
    <source>
        <dbReference type="ARBA" id="ARBA00022603"/>
    </source>
</evidence>
<dbReference type="EMBL" id="BBJS01000063">
    <property type="protein sequence ID" value="GAN15700.1"/>
    <property type="molecule type" value="Genomic_DNA"/>
</dbReference>
<protein>
    <submittedName>
        <fullName evidence="4">DNA, contig: SP663</fullName>
    </submittedName>
</protein>
<keyword evidence="1" id="KW-0489">Methyltransferase</keyword>
<reference evidence="4 5" key="1">
    <citation type="submission" date="2014-08" db="EMBL/GenBank/DDBJ databases">
        <title>Whole genome shotgun sequence of Sphingomonas paucimobilis NBRC 13935.</title>
        <authorList>
            <person name="Hosoyama A."/>
            <person name="Hashimoto M."/>
            <person name="Hosoyama Y."/>
            <person name="Noguchi M."/>
            <person name="Uohara A."/>
            <person name="Ohji S."/>
            <person name="Katano-Makiyama Y."/>
            <person name="Ichikawa N."/>
            <person name="Kimura A."/>
            <person name="Yamazoe A."/>
            <person name="Fujita N."/>
        </authorList>
    </citation>
    <scope>NUCLEOTIDE SEQUENCE [LARGE SCALE GENOMIC DNA]</scope>
    <source>
        <strain evidence="4 5">NBRC 13935</strain>
    </source>
</reference>
<evidence type="ECO:0000313" key="5">
    <source>
        <dbReference type="Proteomes" id="UP000032025"/>
    </source>
</evidence>
<name>A0A0C9M5W6_SPHPI</name>
<evidence type="ECO:0000313" key="4">
    <source>
        <dbReference type="EMBL" id="GAN15700.1"/>
    </source>
</evidence>
<keyword evidence="1" id="KW-0808">Transferase</keyword>
<dbReference type="Gene3D" id="3.40.50.150">
    <property type="entry name" value="Vaccinia Virus protein VP39"/>
    <property type="match status" value="1"/>
</dbReference>
<comment type="caution">
    <text evidence="4">The sequence shown here is derived from an EMBL/GenBank/DDBJ whole genome shotgun (WGS) entry which is preliminary data.</text>
</comment>
<dbReference type="Pfam" id="PF05175">
    <property type="entry name" value="MTS"/>
    <property type="match status" value="1"/>
</dbReference>
<proteinExistence type="predicted"/>
<sequence>MIEETNQPPGAIQAPTGSAKQREGLLRLLQLLEVRGYAFVTPTPATHARVLVNRGDRPATDVRDILGWSLPFSASVLDAELRAALDAAEMLVERDDGFLQATLRVSRVEGTLFLHSAYPTTATDAVFLGPDSYRFAKLIIGRMDTGAKCILDYGAGAGVGGIVAARVARGSHLTLADINPRGLFLASINAEHAGVAHSVKRVLAPKELSDSFDQIVTHPPFMIDADRRAYRDGGDLYGGQLSLDWTVQALALLKPRGRLILHTGASVVDGQDVLRMALAEHLPAIGFEIDYSELDPDIFGDELEKPTYVDVERIAAVGLVVRRVGL</sequence>
<dbReference type="GO" id="GO:0032259">
    <property type="term" value="P:methylation"/>
    <property type="evidence" value="ECO:0007669"/>
    <property type="project" value="UniProtKB-KW"/>
</dbReference>
<evidence type="ECO:0000259" key="3">
    <source>
        <dbReference type="Pfam" id="PF05175"/>
    </source>
</evidence>
<dbReference type="GeneID" id="78528574"/>
<dbReference type="RefSeq" id="WP_007404684.1">
    <property type="nucleotide sequence ID" value="NZ_BBJS01000063.1"/>
</dbReference>
<accession>A0A0C9M5W6</accession>